<feature type="region of interest" description="Disordered" evidence="1">
    <location>
        <begin position="232"/>
        <end position="268"/>
    </location>
</feature>
<reference evidence="3 4" key="1">
    <citation type="submission" date="2020-08" db="EMBL/GenBank/DDBJ databases">
        <title>Genomic Encyclopedia of Type Strains, Phase IV (KMG-IV): sequencing the most valuable type-strain genomes for metagenomic binning, comparative biology and taxonomic classification.</title>
        <authorList>
            <person name="Goeker M."/>
        </authorList>
    </citation>
    <scope>NUCLEOTIDE SEQUENCE [LARGE SCALE GENOMIC DNA]</scope>
    <source>
        <strain evidence="3 4">DSM 101730</strain>
    </source>
</reference>
<evidence type="ECO:0000259" key="2">
    <source>
        <dbReference type="Pfam" id="PF04230"/>
    </source>
</evidence>
<dbReference type="RefSeq" id="WP_184153786.1">
    <property type="nucleotide sequence ID" value="NZ_JACHFM010000004.1"/>
</dbReference>
<protein>
    <submittedName>
        <fullName evidence="3">Succinoglycan biosynthesis protein ExoV</fullName>
    </submittedName>
</protein>
<keyword evidence="4" id="KW-1185">Reference proteome</keyword>
<gene>
    <name evidence="3" type="ORF">HNP73_003883</name>
</gene>
<dbReference type="Pfam" id="PF04230">
    <property type="entry name" value="PS_pyruv_trans"/>
    <property type="match status" value="1"/>
</dbReference>
<proteinExistence type="predicted"/>
<organism evidence="3 4">
    <name type="scientific">Amaricoccus macauensis</name>
    <dbReference type="NCBI Taxonomy" id="57001"/>
    <lineage>
        <taxon>Bacteria</taxon>
        <taxon>Pseudomonadati</taxon>
        <taxon>Pseudomonadota</taxon>
        <taxon>Alphaproteobacteria</taxon>
        <taxon>Rhodobacterales</taxon>
        <taxon>Paracoccaceae</taxon>
        <taxon>Amaricoccus</taxon>
    </lineage>
</organism>
<dbReference type="InterPro" id="IPR007345">
    <property type="entry name" value="Polysacch_pyruvyl_Trfase"/>
</dbReference>
<feature type="compositionally biased region" description="Low complexity" evidence="1">
    <location>
        <begin position="232"/>
        <end position="264"/>
    </location>
</feature>
<evidence type="ECO:0000313" key="3">
    <source>
        <dbReference type="EMBL" id="MBB5223929.1"/>
    </source>
</evidence>
<accession>A0A840SLE4</accession>
<name>A0A840SLE4_9RHOB</name>
<sequence length="328" mass="34812">MRLAYWHSDRLNFGDDMNLWFWDRIFPGWDTWCDESTWLFGIGTILNNKALSRPGRCVVVGSGTGYGIIRPASAYPGVDFRFVRGALTAAKLGLPSETATSDPAILTPDVLETGPHHGNVVFVPHHATAAIGVPWAQWCAAMDVEFLSPSGESQEVIRRIAGARLVIAESMHAAIIADAYRVPWVAVQLAGGFNEFKWQDWLGGLDMELSSISYPAAAVRLAKRVVRPSGSPAAAGEPAAARAEAPKPAAPAAGEARGPAAAGPGVEGAGRGMSSRVLRVASGPLGLAFRGILWQALRRSPSLSSDAALSRQQSALRDAMARTADVYG</sequence>
<feature type="domain" description="Polysaccharide pyruvyl transferase" evidence="2">
    <location>
        <begin position="25"/>
        <end position="187"/>
    </location>
</feature>
<dbReference type="AlphaFoldDB" id="A0A840SLE4"/>
<dbReference type="EMBL" id="JACHFM010000004">
    <property type="protein sequence ID" value="MBB5223929.1"/>
    <property type="molecule type" value="Genomic_DNA"/>
</dbReference>
<comment type="caution">
    <text evidence="3">The sequence shown here is derived from an EMBL/GenBank/DDBJ whole genome shotgun (WGS) entry which is preliminary data.</text>
</comment>
<dbReference type="Proteomes" id="UP000549457">
    <property type="component" value="Unassembled WGS sequence"/>
</dbReference>
<evidence type="ECO:0000256" key="1">
    <source>
        <dbReference type="SAM" id="MobiDB-lite"/>
    </source>
</evidence>
<evidence type="ECO:0000313" key="4">
    <source>
        <dbReference type="Proteomes" id="UP000549457"/>
    </source>
</evidence>